<dbReference type="AlphaFoldDB" id="A0A1M6RU24"/>
<dbReference type="STRING" id="1470563.SAMN05444000_12647"/>
<proteinExistence type="predicted"/>
<protein>
    <submittedName>
        <fullName evidence="1">Uncharacterized protein</fullName>
    </submittedName>
</protein>
<keyword evidence="2" id="KW-1185">Reference proteome</keyword>
<reference evidence="2" key="1">
    <citation type="submission" date="2016-11" db="EMBL/GenBank/DDBJ databases">
        <authorList>
            <person name="Varghese N."/>
            <person name="Submissions S."/>
        </authorList>
    </citation>
    <scope>NUCLEOTIDE SEQUENCE [LARGE SCALE GENOMIC DNA]</scope>
    <source>
        <strain evidence="2">DSM 100564</strain>
    </source>
</reference>
<sequence>MSYATPSEIERLVYYMPSIAARAENDWSRSFAQSIVKQCRRRNWRPSPKQLSVMRGLVTDLFTQGSNEGGECDVIE</sequence>
<name>A0A1M6RU24_9RHOB</name>
<gene>
    <name evidence="1" type="ORF">SAMN05444000_12647</name>
</gene>
<evidence type="ECO:0000313" key="1">
    <source>
        <dbReference type="EMBL" id="SHK35963.1"/>
    </source>
</evidence>
<organism evidence="1 2">
    <name type="scientific">Shimia gijangensis</name>
    <dbReference type="NCBI Taxonomy" id="1470563"/>
    <lineage>
        <taxon>Bacteria</taxon>
        <taxon>Pseudomonadati</taxon>
        <taxon>Pseudomonadota</taxon>
        <taxon>Alphaproteobacteria</taxon>
        <taxon>Rhodobacterales</taxon>
        <taxon>Roseobacteraceae</taxon>
    </lineage>
</organism>
<dbReference type="EMBL" id="FQZQ01000026">
    <property type="protein sequence ID" value="SHK35963.1"/>
    <property type="molecule type" value="Genomic_DNA"/>
</dbReference>
<dbReference type="Proteomes" id="UP000183982">
    <property type="component" value="Unassembled WGS sequence"/>
</dbReference>
<evidence type="ECO:0000313" key="2">
    <source>
        <dbReference type="Proteomes" id="UP000183982"/>
    </source>
</evidence>
<accession>A0A1M6RU24</accession>
<dbReference type="RefSeq" id="WP_073256050.1">
    <property type="nucleotide sequence ID" value="NZ_FQZQ01000026.1"/>
</dbReference>
<dbReference type="OrthoDB" id="7866188at2"/>